<keyword evidence="20" id="KW-1185">Reference proteome</keyword>
<dbReference type="SUPFAM" id="SSF101148">
    <property type="entry name" value="Plant invertase/pectin methylesterase inhibitor"/>
    <property type="match status" value="1"/>
</dbReference>
<reference evidence="19 20" key="1">
    <citation type="journal article" date="2023" name="G3 (Bethesda)">
        <title>A chromosome-length genome assembly and annotation of blackberry (Rubus argutus, cv. 'Hillquist').</title>
        <authorList>
            <person name="Bruna T."/>
            <person name="Aryal R."/>
            <person name="Dudchenko O."/>
            <person name="Sargent D.J."/>
            <person name="Mead D."/>
            <person name="Buti M."/>
            <person name="Cavallini A."/>
            <person name="Hytonen T."/>
            <person name="Andres J."/>
            <person name="Pham M."/>
            <person name="Weisz D."/>
            <person name="Mascagni F."/>
            <person name="Usai G."/>
            <person name="Natali L."/>
            <person name="Bassil N."/>
            <person name="Fernandez G.E."/>
            <person name="Lomsadze A."/>
            <person name="Armour M."/>
            <person name="Olukolu B."/>
            <person name="Poorten T."/>
            <person name="Britton C."/>
            <person name="Davik J."/>
            <person name="Ashrafi H."/>
            <person name="Aiden E.L."/>
            <person name="Borodovsky M."/>
            <person name="Worthington M."/>
        </authorList>
    </citation>
    <scope>NUCLEOTIDE SEQUENCE [LARGE SCALE GENOMIC DNA]</scope>
    <source>
        <strain evidence="19">PI 553951</strain>
    </source>
</reference>
<keyword evidence="6" id="KW-0134">Cell wall</keyword>
<evidence type="ECO:0000256" key="9">
    <source>
        <dbReference type="ARBA" id="ARBA00022801"/>
    </source>
</evidence>
<evidence type="ECO:0000256" key="15">
    <source>
        <dbReference type="ARBA" id="ARBA00057335"/>
    </source>
</evidence>
<dbReference type="InterPro" id="IPR000070">
    <property type="entry name" value="Pectinesterase_cat"/>
</dbReference>
<evidence type="ECO:0000256" key="17">
    <source>
        <dbReference type="RuleBase" id="RU000589"/>
    </source>
</evidence>
<dbReference type="GO" id="GO:0042545">
    <property type="term" value="P:cell wall modification"/>
    <property type="evidence" value="ECO:0007669"/>
    <property type="project" value="UniProtKB-UniRule"/>
</dbReference>
<dbReference type="InterPro" id="IPR006501">
    <property type="entry name" value="Pectinesterase_inhib_dom"/>
</dbReference>
<dbReference type="InterPro" id="IPR012334">
    <property type="entry name" value="Pectin_lyas_fold"/>
</dbReference>
<dbReference type="InterPro" id="IPR011050">
    <property type="entry name" value="Pectin_lyase_fold/virulence"/>
</dbReference>
<evidence type="ECO:0000259" key="18">
    <source>
        <dbReference type="SMART" id="SM00856"/>
    </source>
</evidence>
<feature type="domain" description="Pectinesterase inhibitor" evidence="18">
    <location>
        <begin position="37"/>
        <end position="187"/>
    </location>
</feature>
<evidence type="ECO:0000256" key="2">
    <source>
        <dbReference type="ARBA" id="ARBA00005184"/>
    </source>
</evidence>
<dbReference type="SUPFAM" id="SSF51126">
    <property type="entry name" value="Pectin lyase-like"/>
    <property type="match status" value="1"/>
</dbReference>
<protein>
    <recommendedName>
        <fullName evidence="5 17">Pectinesterase</fullName>
        <ecNumber evidence="5 17">3.1.1.11</ecNumber>
    </recommendedName>
</protein>
<comment type="similarity">
    <text evidence="4">In the C-terminal section; belongs to the pectinesterase family.</text>
</comment>
<dbReference type="Pfam" id="PF01095">
    <property type="entry name" value="Pectinesterase"/>
    <property type="match status" value="1"/>
</dbReference>
<feature type="signal peptide" evidence="17">
    <location>
        <begin position="1"/>
        <end position="31"/>
    </location>
</feature>
<dbReference type="CDD" id="cd15798">
    <property type="entry name" value="PMEI-like_3"/>
    <property type="match status" value="1"/>
</dbReference>
<accession>A0AAW1X1J4</accession>
<dbReference type="Proteomes" id="UP001457282">
    <property type="component" value="Unassembled WGS sequence"/>
</dbReference>
<dbReference type="PROSITE" id="PS00503">
    <property type="entry name" value="PECTINESTERASE_2"/>
    <property type="match status" value="1"/>
</dbReference>
<dbReference type="EC" id="3.1.1.11" evidence="5 17"/>
<dbReference type="EMBL" id="JBEDUW010000005">
    <property type="protein sequence ID" value="KAK9930304.1"/>
    <property type="molecule type" value="Genomic_DNA"/>
</dbReference>
<organism evidence="19 20">
    <name type="scientific">Rubus argutus</name>
    <name type="common">Southern blackberry</name>
    <dbReference type="NCBI Taxonomy" id="59490"/>
    <lineage>
        <taxon>Eukaryota</taxon>
        <taxon>Viridiplantae</taxon>
        <taxon>Streptophyta</taxon>
        <taxon>Embryophyta</taxon>
        <taxon>Tracheophyta</taxon>
        <taxon>Spermatophyta</taxon>
        <taxon>Magnoliopsida</taxon>
        <taxon>eudicotyledons</taxon>
        <taxon>Gunneridae</taxon>
        <taxon>Pentapetalae</taxon>
        <taxon>rosids</taxon>
        <taxon>fabids</taxon>
        <taxon>Rosales</taxon>
        <taxon>Rosaceae</taxon>
        <taxon>Rosoideae</taxon>
        <taxon>Rosoideae incertae sedis</taxon>
        <taxon>Rubus</taxon>
    </lineage>
</organism>
<comment type="subcellular location">
    <subcellularLocation>
        <location evidence="1">Secreted</location>
        <location evidence="1">Cell wall</location>
    </subcellularLocation>
</comment>
<dbReference type="Gene3D" id="1.20.140.40">
    <property type="entry name" value="Invertase/pectin methylesterase inhibitor family protein"/>
    <property type="match status" value="1"/>
</dbReference>
<dbReference type="InterPro" id="IPR033131">
    <property type="entry name" value="Pectinesterase_Asp_AS"/>
</dbReference>
<gene>
    <name evidence="19" type="ORF">M0R45_027343</name>
</gene>
<dbReference type="GO" id="GO:0045490">
    <property type="term" value="P:pectin catabolic process"/>
    <property type="evidence" value="ECO:0007669"/>
    <property type="project" value="UniProtKB-UniRule"/>
</dbReference>
<proteinExistence type="inferred from homology"/>
<keyword evidence="10 17" id="KW-0063">Aspartyl esterase</keyword>
<dbReference type="AlphaFoldDB" id="A0AAW1X1J4"/>
<name>A0AAW1X1J4_RUBAR</name>
<evidence type="ECO:0000256" key="12">
    <source>
        <dbReference type="ARBA" id="ARBA00023180"/>
    </source>
</evidence>
<keyword evidence="9 17" id="KW-0378">Hydrolase</keyword>
<evidence type="ECO:0000256" key="11">
    <source>
        <dbReference type="ARBA" id="ARBA00023157"/>
    </source>
</evidence>
<evidence type="ECO:0000313" key="20">
    <source>
        <dbReference type="Proteomes" id="UP001457282"/>
    </source>
</evidence>
<evidence type="ECO:0000256" key="7">
    <source>
        <dbReference type="ARBA" id="ARBA00022525"/>
    </source>
</evidence>
<evidence type="ECO:0000256" key="6">
    <source>
        <dbReference type="ARBA" id="ARBA00022512"/>
    </source>
</evidence>
<comment type="catalytic activity">
    <reaction evidence="14 17">
        <text>[(1-&gt;4)-alpha-D-galacturonosyl methyl ester](n) + n H2O = [(1-&gt;4)-alpha-D-galacturonosyl](n) + n methanol + n H(+)</text>
        <dbReference type="Rhea" id="RHEA:22380"/>
        <dbReference type="Rhea" id="RHEA-COMP:14570"/>
        <dbReference type="Rhea" id="RHEA-COMP:14573"/>
        <dbReference type="ChEBI" id="CHEBI:15377"/>
        <dbReference type="ChEBI" id="CHEBI:15378"/>
        <dbReference type="ChEBI" id="CHEBI:17790"/>
        <dbReference type="ChEBI" id="CHEBI:140522"/>
        <dbReference type="ChEBI" id="CHEBI:140523"/>
        <dbReference type="EC" id="3.1.1.11"/>
    </reaction>
</comment>
<keyword evidence="7" id="KW-0964">Secreted</keyword>
<evidence type="ECO:0000256" key="4">
    <source>
        <dbReference type="ARBA" id="ARBA00007786"/>
    </source>
</evidence>
<evidence type="ECO:0000256" key="5">
    <source>
        <dbReference type="ARBA" id="ARBA00013229"/>
    </source>
</evidence>
<keyword evidence="11" id="KW-1015">Disulfide bond</keyword>
<comment type="caution">
    <text evidence="19">The sequence shown here is derived from an EMBL/GenBank/DDBJ whole genome shotgun (WGS) entry which is preliminary data.</text>
</comment>
<feature type="active site" evidence="16">
    <location>
        <position position="403"/>
    </location>
</feature>
<comment type="function">
    <text evidence="15">Acts in the modification of cell walls via demethylesterification of cell wall pectin.</text>
</comment>
<keyword evidence="8 17" id="KW-0732">Signal</keyword>
<sequence length="565" mass="61322">MANSKLFNPLVTSSSLIFLIILSLFISQSSAADVPLSTSVPPETICKSTPHPSVCVSVLPHKNANVYDFGRFSVQHSFIQSQKLLDLIDKYLQGGSSLTQLEIQALEDCKSLALLNIDFLSSTLETVNKTSDVLPSSDADDVQTLLSAILTNQQTCSDGLQSLSSFQNDLSVSVSNGTNLYSVSLALFTKGWVPKDHKNNGTQNQSKRHLTFRKGRLSLKMSSKSRAIYDSVINKRRLLQAGDEVVMVKDIVVVSQDGSGNFTTINDAINAAPINSVASDGYFLVYVTAGVYEEYVSIISKKKYLLVIGDGINQTIITGSHSVGGGSTTFNSATLAVVAQGFIAVNITVRNTAGPSMGQAVAVRNGADLSVFYSCSFEGYQDTLYTHSLRQFYRECDIYGTVDFIFGNAAVVFQNCNIYPRQPNQGQFIPITAQGRTDPNQNTGTSIQNCTITAAADLASSNFSVQTYLGRPWKEYSRTVYMQTFMDSLIDPAGWHVWSGDFALSTLYYAEYGNRGPGSDTSNRVAWTGYHVISAKDAANFTVSNFVVGDSWLPQTGVPYTGGLI</sequence>
<feature type="chain" id="PRO_5043096602" description="Pectinesterase" evidence="17">
    <location>
        <begin position="32"/>
        <end position="565"/>
    </location>
</feature>
<evidence type="ECO:0000256" key="10">
    <source>
        <dbReference type="ARBA" id="ARBA00023085"/>
    </source>
</evidence>
<evidence type="ECO:0000256" key="3">
    <source>
        <dbReference type="ARBA" id="ARBA00006027"/>
    </source>
</evidence>
<dbReference type="SMART" id="SM00856">
    <property type="entry name" value="PMEI"/>
    <property type="match status" value="1"/>
</dbReference>
<evidence type="ECO:0000256" key="8">
    <source>
        <dbReference type="ARBA" id="ARBA00022729"/>
    </source>
</evidence>
<comment type="pathway">
    <text evidence="2 17">Glycan metabolism; pectin degradation; 2-dehydro-3-deoxy-D-gluconate from pectin: step 1/5.</text>
</comment>
<keyword evidence="13" id="KW-0961">Cell wall biogenesis/degradation</keyword>
<dbReference type="PANTHER" id="PTHR31707">
    <property type="entry name" value="PECTINESTERASE"/>
    <property type="match status" value="1"/>
</dbReference>
<evidence type="ECO:0000313" key="19">
    <source>
        <dbReference type="EMBL" id="KAK9930304.1"/>
    </source>
</evidence>
<dbReference type="GO" id="GO:0030599">
    <property type="term" value="F:pectinesterase activity"/>
    <property type="evidence" value="ECO:0007669"/>
    <property type="project" value="UniProtKB-UniRule"/>
</dbReference>
<keyword evidence="12" id="KW-0325">Glycoprotein</keyword>
<dbReference type="FunFam" id="1.20.140.40:FF:000004">
    <property type="entry name" value="Pectinesterase"/>
    <property type="match status" value="1"/>
</dbReference>
<evidence type="ECO:0000256" key="16">
    <source>
        <dbReference type="PROSITE-ProRule" id="PRU10040"/>
    </source>
</evidence>
<evidence type="ECO:0000256" key="1">
    <source>
        <dbReference type="ARBA" id="ARBA00004191"/>
    </source>
</evidence>
<dbReference type="InterPro" id="IPR035513">
    <property type="entry name" value="Invertase/methylesterase_inhib"/>
</dbReference>
<dbReference type="NCBIfam" id="TIGR01614">
    <property type="entry name" value="PME_inhib"/>
    <property type="match status" value="1"/>
</dbReference>
<comment type="similarity">
    <text evidence="3">In the N-terminal section; belongs to the PMEI family.</text>
</comment>
<evidence type="ECO:0000256" key="13">
    <source>
        <dbReference type="ARBA" id="ARBA00023316"/>
    </source>
</evidence>
<evidence type="ECO:0000256" key="14">
    <source>
        <dbReference type="ARBA" id="ARBA00047928"/>
    </source>
</evidence>
<dbReference type="FunFam" id="2.160.20.10:FF:000001">
    <property type="entry name" value="Pectinesterase"/>
    <property type="match status" value="1"/>
</dbReference>
<dbReference type="Pfam" id="PF04043">
    <property type="entry name" value="PMEI"/>
    <property type="match status" value="1"/>
</dbReference>
<dbReference type="Gene3D" id="2.160.20.10">
    <property type="entry name" value="Single-stranded right-handed beta-helix, Pectin lyase-like"/>
    <property type="match status" value="1"/>
</dbReference>
<dbReference type="GO" id="GO:0004857">
    <property type="term" value="F:enzyme inhibitor activity"/>
    <property type="evidence" value="ECO:0007669"/>
    <property type="project" value="InterPro"/>
</dbReference>